<feature type="compositionally biased region" description="Polar residues" evidence="1">
    <location>
        <begin position="69"/>
        <end position="80"/>
    </location>
</feature>
<dbReference type="EMBL" id="KI925460">
    <property type="protein sequence ID" value="ETW79654.1"/>
    <property type="molecule type" value="Genomic_DNA"/>
</dbReference>
<dbReference type="GeneID" id="20676294"/>
<evidence type="ECO:0000313" key="2">
    <source>
        <dbReference type="EMBL" id="ETW79654.1"/>
    </source>
</evidence>
<organism evidence="2 3">
    <name type="scientific">Heterobasidion irregulare (strain TC 32-1)</name>
    <dbReference type="NCBI Taxonomy" id="747525"/>
    <lineage>
        <taxon>Eukaryota</taxon>
        <taxon>Fungi</taxon>
        <taxon>Dikarya</taxon>
        <taxon>Basidiomycota</taxon>
        <taxon>Agaricomycotina</taxon>
        <taxon>Agaricomycetes</taxon>
        <taxon>Russulales</taxon>
        <taxon>Bondarzewiaceae</taxon>
        <taxon>Heterobasidion</taxon>
        <taxon>Heterobasidion annosum species complex</taxon>
    </lineage>
</organism>
<evidence type="ECO:0000313" key="3">
    <source>
        <dbReference type="Proteomes" id="UP000030671"/>
    </source>
</evidence>
<gene>
    <name evidence="2" type="ORF">HETIRDRAFT_452766</name>
</gene>
<feature type="region of interest" description="Disordered" evidence="1">
    <location>
        <begin position="169"/>
        <end position="197"/>
    </location>
</feature>
<dbReference type="InParanoid" id="W4K1Q5"/>
<dbReference type="KEGG" id="hir:HETIRDRAFT_452766"/>
<dbReference type="AlphaFoldDB" id="W4K1Q5"/>
<protein>
    <submittedName>
        <fullName evidence="2">Uncharacterized protein</fullName>
    </submittedName>
</protein>
<sequence length="225" mass="25490">MSIHIRTLFKSESVRRPLVRLPSSDIHSRACYQRPSSPRPHTTSSPDMFRRKNADSVVANHQARPSPPGMQNLTWRPSSPRSRHSVEPRHVRKKERRLDGREAPSPALPSYHADHNEAPIVPSSPTRCRAPTCSKETTQAWWSRITKPGPPLLAYRTQRSAYSMPAHHLPSRDHLPTPIPHDTADHPPRLPTMSPSTLPQVICDQRKYPPTAAHARCRIETEPKS</sequence>
<dbReference type="RefSeq" id="XP_009548219.1">
    <property type="nucleotide sequence ID" value="XM_009549924.1"/>
</dbReference>
<accession>W4K1Q5</accession>
<keyword evidence="3" id="KW-1185">Reference proteome</keyword>
<dbReference type="HOGENOM" id="CLU_1230083_0_0_1"/>
<evidence type="ECO:0000256" key="1">
    <source>
        <dbReference type="SAM" id="MobiDB-lite"/>
    </source>
</evidence>
<feature type="region of interest" description="Disordered" evidence="1">
    <location>
        <begin position="29"/>
        <end position="132"/>
    </location>
</feature>
<proteinExistence type="predicted"/>
<dbReference type="Proteomes" id="UP000030671">
    <property type="component" value="Unassembled WGS sequence"/>
</dbReference>
<name>W4K1Q5_HETIT</name>
<feature type="compositionally biased region" description="Low complexity" evidence="1">
    <location>
        <begin position="34"/>
        <end position="46"/>
    </location>
</feature>
<reference evidence="2 3" key="1">
    <citation type="journal article" date="2012" name="New Phytol.">
        <title>Insight into trade-off between wood decay and parasitism from the genome of a fungal forest pathogen.</title>
        <authorList>
            <person name="Olson A."/>
            <person name="Aerts A."/>
            <person name="Asiegbu F."/>
            <person name="Belbahri L."/>
            <person name="Bouzid O."/>
            <person name="Broberg A."/>
            <person name="Canback B."/>
            <person name="Coutinho P.M."/>
            <person name="Cullen D."/>
            <person name="Dalman K."/>
            <person name="Deflorio G."/>
            <person name="van Diepen L.T."/>
            <person name="Dunand C."/>
            <person name="Duplessis S."/>
            <person name="Durling M."/>
            <person name="Gonthier P."/>
            <person name="Grimwood J."/>
            <person name="Fossdal C.G."/>
            <person name="Hansson D."/>
            <person name="Henrissat B."/>
            <person name="Hietala A."/>
            <person name="Himmelstrand K."/>
            <person name="Hoffmeister D."/>
            <person name="Hogberg N."/>
            <person name="James T.Y."/>
            <person name="Karlsson M."/>
            <person name="Kohler A."/>
            <person name="Kues U."/>
            <person name="Lee Y.H."/>
            <person name="Lin Y.C."/>
            <person name="Lind M."/>
            <person name="Lindquist E."/>
            <person name="Lombard V."/>
            <person name="Lucas S."/>
            <person name="Lunden K."/>
            <person name="Morin E."/>
            <person name="Murat C."/>
            <person name="Park J."/>
            <person name="Raffaello T."/>
            <person name="Rouze P."/>
            <person name="Salamov A."/>
            <person name="Schmutz J."/>
            <person name="Solheim H."/>
            <person name="Stahlberg J."/>
            <person name="Velez H."/>
            <person name="de Vries R.P."/>
            <person name="Wiebenga A."/>
            <person name="Woodward S."/>
            <person name="Yakovlev I."/>
            <person name="Garbelotto M."/>
            <person name="Martin F."/>
            <person name="Grigoriev I.V."/>
            <person name="Stenlid J."/>
        </authorList>
    </citation>
    <scope>NUCLEOTIDE SEQUENCE [LARGE SCALE GENOMIC DNA]</scope>
    <source>
        <strain evidence="2 3">TC 32-1</strain>
    </source>
</reference>